<feature type="compositionally biased region" description="Low complexity" evidence="11">
    <location>
        <begin position="1528"/>
        <end position="1538"/>
    </location>
</feature>
<evidence type="ECO:0000256" key="6">
    <source>
        <dbReference type="ARBA" id="ARBA00022777"/>
    </source>
</evidence>
<keyword evidence="2" id="KW-0723">Serine/threonine-protein kinase</keyword>
<dbReference type="CDD" id="cd05611">
    <property type="entry name" value="STKc_Rim15_like"/>
    <property type="match status" value="1"/>
</dbReference>
<dbReference type="Proteomes" id="UP000269793">
    <property type="component" value="Chromosome II"/>
</dbReference>
<accession>A0A3G2S2K3</accession>
<evidence type="ECO:0000256" key="8">
    <source>
        <dbReference type="ARBA" id="ARBA00047899"/>
    </source>
</evidence>
<keyword evidence="5" id="KW-0547">Nucleotide-binding</keyword>
<evidence type="ECO:0000256" key="5">
    <source>
        <dbReference type="ARBA" id="ARBA00022741"/>
    </source>
</evidence>
<keyword evidence="3" id="KW-0597">Phosphoprotein</keyword>
<feature type="region of interest" description="Disordered" evidence="11">
    <location>
        <begin position="503"/>
        <end position="540"/>
    </location>
</feature>
<dbReference type="SUPFAM" id="SSF52172">
    <property type="entry name" value="CheY-like"/>
    <property type="match status" value="1"/>
</dbReference>
<evidence type="ECO:0000256" key="9">
    <source>
        <dbReference type="ARBA" id="ARBA00048679"/>
    </source>
</evidence>
<dbReference type="EC" id="2.7.11.1" evidence="1"/>
<feature type="compositionally biased region" description="Polar residues" evidence="11">
    <location>
        <begin position="687"/>
        <end position="696"/>
    </location>
</feature>
<feature type="compositionally biased region" description="Polar residues" evidence="11">
    <location>
        <begin position="51"/>
        <end position="60"/>
    </location>
</feature>
<keyword evidence="6 15" id="KW-0418">Kinase</keyword>
<comment type="catalytic activity">
    <reaction evidence="9">
        <text>L-seryl-[protein] + ATP = O-phospho-L-seryl-[protein] + ADP + H(+)</text>
        <dbReference type="Rhea" id="RHEA:17989"/>
        <dbReference type="Rhea" id="RHEA-COMP:9863"/>
        <dbReference type="Rhea" id="RHEA-COMP:11604"/>
        <dbReference type="ChEBI" id="CHEBI:15378"/>
        <dbReference type="ChEBI" id="CHEBI:29999"/>
        <dbReference type="ChEBI" id="CHEBI:30616"/>
        <dbReference type="ChEBI" id="CHEBI:83421"/>
        <dbReference type="ChEBI" id="CHEBI:456216"/>
        <dbReference type="EC" id="2.7.11.1"/>
    </reaction>
</comment>
<evidence type="ECO:0000256" key="2">
    <source>
        <dbReference type="ARBA" id="ARBA00022527"/>
    </source>
</evidence>
<gene>
    <name evidence="15" type="primary">ppk18</name>
    <name evidence="15" type="ORF">DNF11_1255</name>
</gene>
<dbReference type="InterPro" id="IPR011009">
    <property type="entry name" value="Kinase-like_dom_sf"/>
</dbReference>
<evidence type="ECO:0000256" key="1">
    <source>
        <dbReference type="ARBA" id="ARBA00012513"/>
    </source>
</evidence>
<evidence type="ECO:0000256" key="4">
    <source>
        <dbReference type="ARBA" id="ARBA00022679"/>
    </source>
</evidence>
<organism evidence="15 16">
    <name type="scientific">Malassezia restricta (strain ATCC 96810 / NBRC 103918 / CBS 7877)</name>
    <name type="common">Seborrheic dermatitis infection agent</name>
    <dbReference type="NCBI Taxonomy" id="425264"/>
    <lineage>
        <taxon>Eukaryota</taxon>
        <taxon>Fungi</taxon>
        <taxon>Dikarya</taxon>
        <taxon>Basidiomycota</taxon>
        <taxon>Ustilaginomycotina</taxon>
        <taxon>Malasseziomycetes</taxon>
        <taxon>Malasseziales</taxon>
        <taxon>Malasseziaceae</taxon>
        <taxon>Malassezia</taxon>
    </lineage>
</organism>
<dbReference type="GO" id="GO:0005524">
    <property type="term" value="F:ATP binding"/>
    <property type="evidence" value="ECO:0007669"/>
    <property type="project" value="UniProtKB-KW"/>
</dbReference>
<feature type="compositionally biased region" description="Basic and acidic residues" evidence="11">
    <location>
        <begin position="503"/>
        <end position="527"/>
    </location>
</feature>
<dbReference type="PANTHER" id="PTHR24356">
    <property type="entry name" value="SERINE/THREONINE-PROTEIN KINASE"/>
    <property type="match status" value="1"/>
</dbReference>
<reference evidence="15 16" key="1">
    <citation type="submission" date="2018-10" db="EMBL/GenBank/DDBJ databases">
        <title>Complete genome sequence of Malassezia restricta CBS 7877.</title>
        <authorList>
            <person name="Morand S.C."/>
            <person name="Bertignac M."/>
            <person name="Iltis A."/>
            <person name="Kolder I."/>
            <person name="Pirovano W."/>
            <person name="Jourdain R."/>
            <person name="Clavaud C."/>
        </authorList>
    </citation>
    <scope>NUCLEOTIDE SEQUENCE [LARGE SCALE GENOMIC DNA]</scope>
    <source>
        <strain evidence="15 16">CBS 7877</strain>
    </source>
</reference>
<feature type="compositionally biased region" description="Polar residues" evidence="11">
    <location>
        <begin position="1588"/>
        <end position="1598"/>
    </location>
</feature>
<feature type="region of interest" description="Disordered" evidence="11">
    <location>
        <begin position="1570"/>
        <end position="1614"/>
    </location>
</feature>
<evidence type="ECO:0000256" key="7">
    <source>
        <dbReference type="ARBA" id="ARBA00022840"/>
    </source>
</evidence>
<dbReference type="SMART" id="SM00133">
    <property type="entry name" value="S_TK_X"/>
    <property type="match status" value="1"/>
</dbReference>
<dbReference type="SMART" id="SM00220">
    <property type="entry name" value="S_TKc"/>
    <property type="match status" value="1"/>
</dbReference>
<dbReference type="InterPro" id="IPR008271">
    <property type="entry name" value="Ser/Thr_kinase_AS"/>
</dbReference>
<feature type="region of interest" description="Disordered" evidence="11">
    <location>
        <begin position="361"/>
        <end position="382"/>
    </location>
</feature>
<evidence type="ECO:0000256" key="3">
    <source>
        <dbReference type="ARBA" id="ARBA00022553"/>
    </source>
</evidence>
<feature type="compositionally biased region" description="Low complexity" evidence="11">
    <location>
        <begin position="210"/>
        <end position="222"/>
    </location>
</feature>
<evidence type="ECO:0000256" key="10">
    <source>
        <dbReference type="PROSITE-ProRule" id="PRU00169"/>
    </source>
</evidence>
<dbReference type="PROSITE" id="PS51285">
    <property type="entry name" value="AGC_KINASE_CTER"/>
    <property type="match status" value="1"/>
</dbReference>
<feature type="region of interest" description="Disordered" evidence="11">
    <location>
        <begin position="1305"/>
        <end position="1328"/>
    </location>
</feature>
<keyword evidence="7" id="KW-0067">ATP-binding</keyword>
<feature type="compositionally biased region" description="Low complexity" evidence="11">
    <location>
        <begin position="127"/>
        <end position="139"/>
    </location>
</feature>
<dbReference type="GO" id="GO:0106310">
    <property type="term" value="F:protein serine kinase activity"/>
    <property type="evidence" value="ECO:0007669"/>
    <property type="project" value="RHEA"/>
</dbReference>
<dbReference type="GO" id="GO:1901992">
    <property type="term" value="P:positive regulation of mitotic cell cycle phase transition"/>
    <property type="evidence" value="ECO:0007669"/>
    <property type="project" value="UniProtKB-ARBA"/>
</dbReference>
<dbReference type="InterPro" id="IPR000719">
    <property type="entry name" value="Prot_kinase_dom"/>
</dbReference>
<dbReference type="GO" id="GO:0000160">
    <property type="term" value="P:phosphorelay signal transduction system"/>
    <property type="evidence" value="ECO:0007669"/>
    <property type="project" value="InterPro"/>
</dbReference>
<feature type="compositionally biased region" description="Low complexity" evidence="11">
    <location>
        <begin position="697"/>
        <end position="706"/>
    </location>
</feature>
<evidence type="ECO:0000259" key="13">
    <source>
        <dbReference type="PROSITE" id="PS50110"/>
    </source>
</evidence>
<evidence type="ECO:0000259" key="12">
    <source>
        <dbReference type="PROSITE" id="PS50011"/>
    </source>
</evidence>
<feature type="region of interest" description="Disordered" evidence="11">
    <location>
        <begin position="1516"/>
        <end position="1539"/>
    </location>
</feature>
<dbReference type="Gene3D" id="3.30.200.20">
    <property type="entry name" value="Phosphorylase Kinase, domain 1"/>
    <property type="match status" value="2"/>
</dbReference>
<dbReference type="FunFam" id="3.30.200.20:FF:001008">
    <property type="entry name" value="Serine/threonine-protein kinase cek1"/>
    <property type="match status" value="1"/>
</dbReference>
<dbReference type="EMBL" id="CP033149">
    <property type="protein sequence ID" value="AYO42205.1"/>
    <property type="molecule type" value="Genomic_DNA"/>
</dbReference>
<comment type="catalytic activity">
    <reaction evidence="8">
        <text>L-threonyl-[protein] + ATP = O-phospho-L-threonyl-[protein] + ADP + H(+)</text>
        <dbReference type="Rhea" id="RHEA:46608"/>
        <dbReference type="Rhea" id="RHEA-COMP:11060"/>
        <dbReference type="Rhea" id="RHEA-COMP:11605"/>
        <dbReference type="ChEBI" id="CHEBI:15378"/>
        <dbReference type="ChEBI" id="CHEBI:30013"/>
        <dbReference type="ChEBI" id="CHEBI:30616"/>
        <dbReference type="ChEBI" id="CHEBI:61977"/>
        <dbReference type="ChEBI" id="CHEBI:456216"/>
        <dbReference type="EC" id="2.7.11.1"/>
    </reaction>
</comment>
<feature type="compositionally biased region" description="Low complexity" evidence="11">
    <location>
        <begin position="1570"/>
        <end position="1587"/>
    </location>
</feature>
<dbReference type="PROSITE" id="PS50110">
    <property type="entry name" value="RESPONSE_REGULATORY"/>
    <property type="match status" value="1"/>
</dbReference>
<proteinExistence type="predicted"/>
<dbReference type="Gene3D" id="3.40.50.2300">
    <property type="match status" value="1"/>
</dbReference>
<feature type="compositionally biased region" description="Basic residues" evidence="11">
    <location>
        <begin position="155"/>
        <end position="168"/>
    </location>
</feature>
<evidence type="ECO:0000256" key="11">
    <source>
        <dbReference type="SAM" id="MobiDB-lite"/>
    </source>
</evidence>
<evidence type="ECO:0000313" key="16">
    <source>
        <dbReference type="Proteomes" id="UP000269793"/>
    </source>
</evidence>
<protein>
    <recommendedName>
        <fullName evidence="1">non-specific serine/threonine protein kinase</fullName>
        <ecNumber evidence="1">2.7.11.1</ecNumber>
    </recommendedName>
</protein>
<dbReference type="InterPro" id="IPR000961">
    <property type="entry name" value="AGC-kinase_C"/>
</dbReference>
<dbReference type="GO" id="GO:0005737">
    <property type="term" value="C:cytoplasm"/>
    <property type="evidence" value="ECO:0007669"/>
    <property type="project" value="TreeGrafter"/>
</dbReference>
<dbReference type="PROSITE" id="PS50011">
    <property type="entry name" value="PROTEIN_KINASE_DOM"/>
    <property type="match status" value="1"/>
</dbReference>
<feature type="region of interest" description="Disordered" evidence="11">
    <location>
        <begin position="1"/>
        <end position="187"/>
    </location>
</feature>
<keyword evidence="4 15" id="KW-0808">Transferase</keyword>
<dbReference type="SUPFAM" id="SSF56112">
    <property type="entry name" value="Protein kinase-like (PK-like)"/>
    <property type="match status" value="1"/>
</dbReference>
<dbReference type="InterPro" id="IPR001789">
    <property type="entry name" value="Sig_transdc_resp-reg_receiver"/>
</dbReference>
<feature type="compositionally biased region" description="Basic and acidic residues" evidence="11">
    <location>
        <begin position="1"/>
        <end position="11"/>
    </location>
</feature>
<dbReference type="GO" id="GO:0004674">
    <property type="term" value="F:protein serine/threonine kinase activity"/>
    <property type="evidence" value="ECO:0007669"/>
    <property type="project" value="UniProtKB-KW"/>
</dbReference>
<dbReference type="PANTHER" id="PTHR24356:SF1">
    <property type="entry name" value="SERINE_THREONINE-PROTEIN KINASE GREATWALL"/>
    <property type="match status" value="1"/>
</dbReference>
<name>A0A3G2S2K3_MALR7</name>
<dbReference type="OrthoDB" id="162894at2759"/>
<sequence length="1765" mass="191772">MSPRHRVDTKRTTSGMDQHSTDPRRRSLGWGMASLPPTHAHAKRRDVSVESVLSDSTYPRTATHGPSRRGPGGIDTPHPPPLDVFGTDLSRLAQDDRATPTGLLELDPDTPTTSGSETDEPWPPPRSASHSSSARQPLASRRRASSARPVSHGRGASHRASWHSRGPRPRTTGVHGSPMAFSSRPFRTIPSFSSPLALAPVLPEDEDTASPSSSGSSWRASSDWTRRHAVLGAASQGPPSRRPPRSTGPHETKSPFLLPKHALHRRAHSAYAVPRGTLLCGSPVGGPEGIDPGLIAAIQHDTPSLASAPATRRSISLAQVYAAPTTPPLDAMPSPLATSPRIGRDTIRLQRMPRSVAMANDPVIRPPSQARDAPEMSSPLPSPVDADGMSRPTILGLALALPGHTSWHASAPPPEHTDALLDARILCVSRETKMRRWHRQPQGWDDAWHRHASTHGGQRAGAHCDAVRQSLAQLHTSSAQYARLNDGIRVTCSLPELRALRRANDPPASKRDMAPRSKPRVVSEKVTTHRRTRPKASVDDASATQREWLWDELVRAKALCDAELDKTLAGLLRLSDDLLDPVDPDTTSVVVPVDGPMPLSPIERLASIAADIRSTKPHALLDRPQLCVSAVTSVQSLGAIWDAHPLWPGRGWYVELLLTLAGLSRVLGWWNAEQRFWSDDEMRPHSQPVNESKTTRSPSPASSDAPMPSSILLELSLDLRIEFVSTVWQRIVGTEPASTYGEPVSSVLASGNAALLERATRQLLESPGHTVEVALDIAVAGTPSADDPLPMTAQGMMVHHHGTPIPSHTMWVLHARQKHEPSTGEMRQGGAIGGMSSDMEAVPTDLVLCRICESDVPAWFFAKHSEMCHELHRLELSLHTCNETLWALIEAASAVRTTLSQGAVAAVYRDHEVRLDAEAAAPMLDAMLDGLNRAMSISTPHLPDDAMLTEGMRLLSPRSNGHVLSLKTWSWDRDTTDTALLLLYEDVSEAIRTKIHAVNRMCNTMVYVETVRQESEDFVASLMQDDHDEAANTTLHIHDEPAHPPVIVDTAPDEMEDTLAGVNHLLLDPIDDASDDDAWSGAQRAPMAIPRSTLPSNPELLSTPPLSPYVSTSNDSKSPRFGTSVGSFVPSSPHVLPPAQTRATATSIRDFELLKPISKGAYGSVFLAKKRTTGDIFAIKILKKADMIAKNQITNVRAERMILMNRTQSPFVVKLFFTFQSPEYLYLVMEYLPGGDCASLVKTLGALPDEWAQQYLAEMVQGLDYLHSTGVVHRDMKPDNLLIDHHGHLKLTDFGLSKLGLLGRHRPTPHTPSSAGDLPSTWAASRPGSARLSSPVPFTHVPDAALGISPMSDSPPQTEQFFRSMSQGDSNGRIVGTPDYLAPESILGVGMDDFGVDWWAVGVILFEFLHGYPPFHADTPADVFDRILSRQIAWDTDIPIAPDAYDLMNRLMCMDRKQRLGANGVEEIKTHPYFHGIDWAHLTDTDGPFVPQLTDMASTDYFDARGAVPQLWHDDHARSSVSTDPSAVGGESVSSGSGTPNEFGAFSYKNLPVLKQANDDMLRRIRMECAHGSPSSPGASISSGSSHQLPTTPSSAKPQRSWSDRSRVRVSSAMSSHSDALKSVQRHILLADVNPVSRQVLQTMLHSIGAQTTMATDGADLVQLAMGDTLYDAIFIRLGMHGIDVQDGARMIKSTRNMNAHTPIVAIISGHTHIDVAGSVFDAVLPLPNSPSFISHLLTSLQHESSSSTHMLDEATNMALAQLAL</sequence>
<dbReference type="Gene3D" id="1.10.510.10">
    <property type="entry name" value="Transferase(Phosphotransferase) domain 1"/>
    <property type="match status" value="2"/>
</dbReference>
<feature type="region of interest" description="Disordered" evidence="11">
    <location>
        <begin position="200"/>
        <end position="255"/>
    </location>
</feature>
<dbReference type="STRING" id="425264.A0A3G2S2K3"/>
<dbReference type="FunFam" id="1.10.510.10:FF:000340">
    <property type="entry name" value="Serine threonine protein kinase"/>
    <property type="match status" value="1"/>
</dbReference>
<feature type="domain" description="Protein kinase" evidence="12">
    <location>
        <begin position="1151"/>
        <end position="1474"/>
    </location>
</feature>
<feature type="region of interest" description="Disordered" evidence="11">
    <location>
        <begin position="1088"/>
        <end position="1120"/>
    </location>
</feature>
<dbReference type="InterPro" id="IPR050236">
    <property type="entry name" value="Ser_Thr_kinase_AGC"/>
</dbReference>
<dbReference type="InterPro" id="IPR011006">
    <property type="entry name" value="CheY-like_superfamily"/>
</dbReference>
<feature type="domain" description="AGC-kinase C-terminal" evidence="14">
    <location>
        <begin position="1475"/>
        <end position="1558"/>
    </location>
</feature>
<dbReference type="PROSITE" id="PS00108">
    <property type="entry name" value="PROTEIN_KINASE_ST"/>
    <property type="match status" value="1"/>
</dbReference>
<feature type="region of interest" description="Disordered" evidence="11">
    <location>
        <begin position="681"/>
        <end position="706"/>
    </location>
</feature>
<evidence type="ECO:0000259" key="14">
    <source>
        <dbReference type="PROSITE" id="PS51285"/>
    </source>
</evidence>
<feature type="domain" description="Response regulatory" evidence="13">
    <location>
        <begin position="1627"/>
        <end position="1742"/>
    </location>
</feature>
<dbReference type="VEuPathDB" id="FungiDB:DNF11_1255"/>
<dbReference type="Pfam" id="PF00069">
    <property type="entry name" value="Pkinase"/>
    <property type="match status" value="2"/>
</dbReference>
<keyword evidence="16" id="KW-1185">Reference proteome</keyword>
<evidence type="ECO:0000313" key="15">
    <source>
        <dbReference type="EMBL" id="AYO42205.1"/>
    </source>
</evidence>
<comment type="caution">
    <text evidence="10">Lacks conserved residue(s) required for the propagation of feature annotation.</text>
</comment>
<dbReference type="GO" id="GO:0005634">
    <property type="term" value="C:nucleus"/>
    <property type="evidence" value="ECO:0007669"/>
    <property type="project" value="TreeGrafter"/>
</dbReference>